<accession>A0A0S7XMQ6</accession>
<reference evidence="9 10" key="1">
    <citation type="journal article" date="2015" name="Microbiome">
        <title>Genomic resolution of linkages in carbon, nitrogen, and sulfur cycling among widespread estuary sediment bacteria.</title>
        <authorList>
            <person name="Baker B.J."/>
            <person name="Lazar C.S."/>
            <person name="Teske A.P."/>
            <person name="Dick G.J."/>
        </authorList>
    </citation>
    <scope>NUCLEOTIDE SEQUENCE [LARGE SCALE GENOMIC DNA]</scope>
    <source>
        <strain evidence="9">DG_56</strain>
    </source>
</reference>
<evidence type="ECO:0000256" key="4">
    <source>
        <dbReference type="ARBA" id="ARBA00022692"/>
    </source>
</evidence>
<dbReference type="PANTHER" id="PTHR30252">
    <property type="entry name" value="INNER MEMBRANE PEPTIDE TRANSPORTER"/>
    <property type="match status" value="1"/>
</dbReference>
<keyword evidence="3" id="KW-1003">Cell membrane</keyword>
<keyword evidence="4 7" id="KW-0812">Transmembrane</keyword>
<evidence type="ECO:0000256" key="5">
    <source>
        <dbReference type="ARBA" id="ARBA00022989"/>
    </source>
</evidence>
<feature type="transmembrane region" description="Helical" evidence="7">
    <location>
        <begin position="384"/>
        <end position="405"/>
    </location>
</feature>
<dbReference type="Proteomes" id="UP000052020">
    <property type="component" value="Unassembled WGS sequence"/>
</dbReference>
<dbReference type="AlphaFoldDB" id="A0A0S7XMQ6"/>
<evidence type="ECO:0000256" key="7">
    <source>
        <dbReference type="SAM" id="Phobius"/>
    </source>
</evidence>
<evidence type="ECO:0000256" key="2">
    <source>
        <dbReference type="ARBA" id="ARBA00007755"/>
    </source>
</evidence>
<feature type="transmembrane region" description="Helical" evidence="7">
    <location>
        <begin position="220"/>
        <end position="240"/>
    </location>
</feature>
<gene>
    <name evidence="9" type="ORF">AMK68_03365</name>
</gene>
<dbReference type="EMBL" id="LIZY01000069">
    <property type="protein sequence ID" value="KPJ63670.1"/>
    <property type="molecule type" value="Genomic_DNA"/>
</dbReference>
<feature type="transmembrane region" description="Helical" evidence="7">
    <location>
        <begin position="161"/>
        <end position="180"/>
    </location>
</feature>
<feature type="transmembrane region" description="Helical" evidence="7">
    <location>
        <begin position="522"/>
        <end position="545"/>
    </location>
</feature>
<dbReference type="Pfam" id="PF02554">
    <property type="entry name" value="CstA"/>
    <property type="match status" value="2"/>
</dbReference>
<feature type="transmembrane region" description="Helical" evidence="7">
    <location>
        <begin position="480"/>
        <end position="502"/>
    </location>
</feature>
<organism evidence="9 10">
    <name type="scientific">candidate division KD3-62 bacterium DG_56</name>
    <dbReference type="NCBI Taxonomy" id="1704032"/>
    <lineage>
        <taxon>Bacteria</taxon>
        <taxon>candidate division KD3-62</taxon>
    </lineage>
</organism>
<feature type="transmembrane region" description="Helical" evidence="7">
    <location>
        <begin position="64"/>
        <end position="82"/>
    </location>
</feature>
<evidence type="ECO:0000256" key="1">
    <source>
        <dbReference type="ARBA" id="ARBA00004651"/>
    </source>
</evidence>
<evidence type="ECO:0000256" key="6">
    <source>
        <dbReference type="ARBA" id="ARBA00023136"/>
    </source>
</evidence>
<dbReference type="PANTHER" id="PTHR30252:SF0">
    <property type="entry name" value="PEPTIDE TRANSPORTER CSTA"/>
    <property type="match status" value="1"/>
</dbReference>
<feature type="transmembrane region" description="Helical" evidence="7">
    <location>
        <begin position="130"/>
        <end position="155"/>
    </location>
</feature>
<feature type="transmembrane region" description="Helical" evidence="7">
    <location>
        <begin position="426"/>
        <end position="446"/>
    </location>
</feature>
<evidence type="ECO:0000259" key="8">
    <source>
        <dbReference type="Pfam" id="PF02554"/>
    </source>
</evidence>
<feature type="transmembrane region" description="Helical" evidence="7">
    <location>
        <begin position="88"/>
        <end position="109"/>
    </location>
</feature>
<name>A0A0S7XMQ6_9BACT</name>
<evidence type="ECO:0000313" key="9">
    <source>
        <dbReference type="EMBL" id="KPJ63670.1"/>
    </source>
</evidence>
<feature type="domain" description="CstA N-terminal" evidence="8">
    <location>
        <begin position="2"/>
        <end position="346"/>
    </location>
</feature>
<feature type="transmembrane region" description="Helical" evidence="7">
    <location>
        <begin position="452"/>
        <end position="473"/>
    </location>
</feature>
<evidence type="ECO:0000256" key="3">
    <source>
        <dbReference type="ARBA" id="ARBA00022475"/>
    </source>
</evidence>
<dbReference type="InterPro" id="IPR051605">
    <property type="entry name" value="CstA"/>
</dbReference>
<feature type="transmembrane region" description="Helical" evidence="7">
    <location>
        <begin position="328"/>
        <end position="351"/>
    </location>
</feature>
<comment type="subcellular location">
    <subcellularLocation>
        <location evidence="1">Cell membrane</location>
        <topology evidence="1">Multi-pass membrane protein</topology>
    </subcellularLocation>
</comment>
<keyword evidence="5 7" id="KW-1133">Transmembrane helix</keyword>
<dbReference type="GO" id="GO:0005886">
    <property type="term" value="C:plasma membrane"/>
    <property type="evidence" value="ECO:0007669"/>
    <property type="project" value="UniProtKB-SubCell"/>
</dbReference>
<dbReference type="GO" id="GO:0009267">
    <property type="term" value="P:cellular response to starvation"/>
    <property type="evidence" value="ECO:0007669"/>
    <property type="project" value="InterPro"/>
</dbReference>
<feature type="domain" description="CstA N-terminal" evidence="8">
    <location>
        <begin position="358"/>
        <end position="496"/>
    </location>
</feature>
<comment type="caution">
    <text evidence="9">The sequence shown here is derived from an EMBL/GenBank/DDBJ whole genome shotgun (WGS) entry which is preliminary data.</text>
</comment>
<dbReference type="InterPro" id="IPR003706">
    <property type="entry name" value="CstA_N"/>
</dbReference>
<evidence type="ECO:0000313" key="10">
    <source>
        <dbReference type="Proteomes" id="UP000052020"/>
    </source>
</evidence>
<feature type="transmembrane region" description="Helical" evidence="7">
    <location>
        <begin position="247"/>
        <end position="267"/>
    </location>
</feature>
<sequence>MNAAIALILGLIVVFIGYRFYARYIDRSVMRAQADKMTPARMYMDGVDFVPTGRNVLFGYQFKSIAGAAPVIGAIMAAQWGWLPAMLWLFAGVLFIGWVHDYTSAMISVRSEGLTFGGLSYRLISPRARGILLSFIYFYLLLVVSAFGAVVAKAVVSTGEAVVGLVVLTLAGVLAGQMIYRWKRDIVLTSAVTVVIAVGGVVAGNFLPASTFLGAFAGKIWVWAAFAFLFSYLGATLPIWQFAQPVNYVSFYIIFLGLIGGMVGAFVGHPKFTLPAFTQPVIAIGPIWPMLFVTLACGAISGWHSLVSSSGTARQLERETDARPVAAGSMFAEMMLGLLALVAASVAFAGLPQFGAAMQAGGAGGVFASGLSKLLGYLGLPARVGATFAAVLIIILAITVMQLVLRFMRLATAELVGERMPAMRNVQLATLVACLLGMVLTLSGWWQYLWVLFGGANQLMASLALLVVSIWLVSQRRKATFTFIPMLFMFVTTIGALCYTSYNLLSKVSMSVAGGGELTVGAAIGNALMGVIAIFLVIAALFLAYDGSRALIRLRTSPPTEEASAPA</sequence>
<keyword evidence="6 7" id="KW-0472">Membrane</keyword>
<dbReference type="PATRIC" id="fig|1704032.3.peg.498"/>
<proteinExistence type="inferred from homology"/>
<comment type="similarity">
    <text evidence="2">Belongs to the peptide transporter carbon starvation (CstA) (TC 2.A.114) family.</text>
</comment>
<feature type="transmembrane region" description="Helical" evidence="7">
    <location>
        <begin position="287"/>
        <end position="307"/>
    </location>
</feature>
<protein>
    <recommendedName>
        <fullName evidence="8">CstA N-terminal domain-containing protein</fullName>
    </recommendedName>
</protein>
<feature type="transmembrane region" description="Helical" evidence="7">
    <location>
        <begin position="187"/>
        <end position="208"/>
    </location>
</feature>
<feature type="transmembrane region" description="Helical" evidence="7">
    <location>
        <begin position="6"/>
        <end position="22"/>
    </location>
</feature>